<evidence type="ECO:0000313" key="1">
    <source>
        <dbReference type="EMBL" id="MPM65471.1"/>
    </source>
</evidence>
<comment type="caution">
    <text evidence="1">The sequence shown here is derived from an EMBL/GenBank/DDBJ whole genome shotgun (WGS) entry which is preliminary data.</text>
</comment>
<name>A0A645BLQ8_9ZZZZ</name>
<dbReference type="EMBL" id="VSSQ01020534">
    <property type="protein sequence ID" value="MPM65471.1"/>
    <property type="molecule type" value="Genomic_DNA"/>
</dbReference>
<proteinExistence type="predicted"/>
<accession>A0A645BLQ8</accession>
<dbReference type="AlphaFoldDB" id="A0A645BLQ8"/>
<gene>
    <name evidence="1" type="ORF">SDC9_112368</name>
</gene>
<reference evidence="1" key="1">
    <citation type="submission" date="2019-08" db="EMBL/GenBank/DDBJ databases">
        <authorList>
            <person name="Kucharzyk K."/>
            <person name="Murdoch R.W."/>
            <person name="Higgins S."/>
            <person name="Loffler F."/>
        </authorList>
    </citation>
    <scope>NUCLEOTIDE SEQUENCE</scope>
</reference>
<sequence length="219" mass="26184">MNYGEIESIVKELVVLEEDEYLDYTKQMIEFVNAKVNREYSKDLFTYYDKEDLKLDIYLKVYGLLNKTEPKSFVEILCYSKAAVNNFIKNKKRALYLRLCKRIYKPLQSSYAQEIYMDKIAQMAHYTKSLWDYISYNPIPSSVMNKLTSTDKDVLNFILHYGDISTKFYAAVEKIDEETSKKRITRFREHISYRMLLWKKSHPEEAKLIPEVFSYIKNK</sequence>
<organism evidence="1">
    <name type="scientific">bioreactor metagenome</name>
    <dbReference type="NCBI Taxonomy" id="1076179"/>
    <lineage>
        <taxon>unclassified sequences</taxon>
        <taxon>metagenomes</taxon>
        <taxon>ecological metagenomes</taxon>
    </lineage>
</organism>
<protein>
    <submittedName>
        <fullName evidence="1">Uncharacterized protein</fullName>
    </submittedName>
</protein>